<evidence type="ECO:0000256" key="3">
    <source>
        <dbReference type="ARBA" id="ARBA00023002"/>
    </source>
</evidence>
<protein>
    <submittedName>
        <fullName evidence="6">Alkanesulfonate monooxygenase</fullName>
    </submittedName>
</protein>
<keyword evidence="3" id="KW-0560">Oxidoreductase</keyword>
<dbReference type="CDD" id="cd01094">
    <property type="entry name" value="Alkanesulfonate_monoxygenase"/>
    <property type="match status" value="1"/>
</dbReference>
<feature type="domain" description="Luciferase-like" evidence="5">
    <location>
        <begin position="18"/>
        <end position="324"/>
    </location>
</feature>
<dbReference type="AlphaFoldDB" id="A0A317DV35"/>
<accession>A0A317DV35</accession>
<dbReference type="Pfam" id="PF00296">
    <property type="entry name" value="Bac_luciferase"/>
    <property type="match status" value="1"/>
</dbReference>
<evidence type="ECO:0000256" key="1">
    <source>
        <dbReference type="ARBA" id="ARBA00022630"/>
    </source>
</evidence>
<dbReference type="PANTHER" id="PTHR42847:SF9">
    <property type="entry name" value="BLL6451 PROTEIN"/>
    <property type="match status" value="1"/>
</dbReference>
<keyword evidence="1" id="KW-0285">Flavoprotein</keyword>
<gene>
    <name evidence="6" type="ORF">DKG75_20085</name>
</gene>
<comment type="caution">
    <text evidence="6">The sequence shown here is derived from an EMBL/GenBank/DDBJ whole genome shotgun (WGS) entry which is preliminary data.</text>
</comment>
<sequence length="362" mass="38941">MATEFIGLIATREVSEIHPPRGPQVDPDFIGRIARAHEDAGFDRVLIGYASTAPDGGLTVAHAAREVTRLHFLLAHRPGVIAPTLAARQLATLDQLTGGRLAVHIIAGGDDREQRRDGDYLDHAARYDRADEYIGILRRAWTEGGAFGHAGTHYRFEDYNPAVKPVQKPHLPVYFGGASDAAIAVAARHADVYALWGETKAQVADTIARVRAAAARQGRHIRFSLSLRPILAATEAAAWERAERIRATTRRLREAAGLPVAGHAPANVGSQRLLAAAGAGDRLDTRLWTGVAALTGAQGNSTALVGTAAQVAEALAEYRELGVDIFLIRGFDPLADAIDYGRELIPLTRHLIAERERLSKAG</sequence>
<name>A0A317DV35_9PROT</name>
<dbReference type="GO" id="GO:0046306">
    <property type="term" value="P:alkanesulfonate catabolic process"/>
    <property type="evidence" value="ECO:0007669"/>
    <property type="project" value="TreeGrafter"/>
</dbReference>
<reference evidence="7" key="1">
    <citation type="submission" date="2018-05" db="EMBL/GenBank/DDBJ databases">
        <title>Zavarzinia sp. HR-AS.</title>
        <authorList>
            <person name="Lee Y."/>
            <person name="Jeon C.O."/>
        </authorList>
    </citation>
    <scope>NUCLEOTIDE SEQUENCE [LARGE SCALE GENOMIC DNA]</scope>
    <source>
        <strain evidence="7">DSM 1231</strain>
    </source>
</reference>
<dbReference type="GO" id="GO:0008726">
    <property type="term" value="F:alkanesulfonate monooxygenase activity"/>
    <property type="evidence" value="ECO:0007669"/>
    <property type="project" value="TreeGrafter"/>
</dbReference>
<evidence type="ECO:0000256" key="4">
    <source>
        <dbReference type="ARBA" id="ARBA00023033"/>
    </source>
</evidence>
<keyword evidence="7" id="KW-1185">Reference proteome</keyword>
<dbReference type="PANTHER" id="PTHR42847">
    <property type="entry name" value="ALKANESULFONATE MONOOXYGENASE"/>
    <property type="match status" value="1"/>
</dbReference>
<proteinExistence type="predicted"/>
<dbReference type="RefSeq" id="WP_109922979.1">
    <property type="nucleotide sequence ID" value="NZ_QGLF01000006.1"/>
</dbReference>
<dbReference type="EMBL" id="QGLF01000006">
    <property type="protein sequence ID" value="PWR18272.1"/>
    <property type="molecule type" value="Genomic_DNA"/>
</dbReference>
<dbReference type="InterPro" id="IPR036661">
    <property type="entry name" value="Luciferase-like_sf"/>
</dbReference>
<keyword evidence="2" id="KW-0288">FMN</keyword>
<dbReference type="InterPro" id="IPR050172">
    <property type="entry name" value="SsuD_RutA_monooxygenase"/>
</dbReference>
<dbReference type="Gene3D" id="3.20.20.30">
    <property type="entry name" value="Luciferase-like domain"/>
    <property type="match status" value="1"/>
</dbReference>
<dbReference type="InterPro" id="IPR011251">
    <property type="entry name" value="Luciferase-like_dom"/>
</dbReference>
<dbReference type="Proteomes" id="UP000246077">
    <property type="component" value="Unassembled WGS sequence"/>
</dbReference>
<evidence type="ECO:0000313" key="6">
    <source>
        <dbReference type="EMBL" id="PWR18272.1"/>
    </source>
</evidence>
<evidence type="ECO:0000313" key="7">
    <source>
        <dbReference type="Proteomes" id="UP000246077"/>
    </source>
</evidence>
<organism evidence="6 7">
    <name type="scientific">Zavarzinia compransoris</name>
    <dbReference type="NCBI Taxonomy" id="1264899"/>
    <lineage>
        <taxon>Bacteria</taxon>
        <taxon>Pseudomonadati</taxon>
        <taxon>Pseudomonadota</taxon>
        <taxon>Alphaproteobacteria</taxon>
        <taxon>Rhodospirillales</taxon>
        <taxon>Zavarziniaceae</taxon>
        <taxon>Zavarzinia</taxon>
    </lineage>
</organism>
<evidence type="ECO:0000259" key="5">
    <source>
        <dbReference type="Pfam" id="PF00296"/>
    </source>
</evidence>
<dbReference type="SUPFAM" id="SSF51679">
    <property type="entry name" value="Bacterial luciferase-like"/>
    <property type="match status" value="1"/>
</dbReference>
<keyword evidence="4 6" id="KW-0503">Monooxygenase</keyword>
<evidence type="ECO:0000256" key="2">
    <source>
        <dbReference type="ARBA" id="ARBA00022643"/>
    </source>
</evidence>
<dbReference type="OrthoDB" id="9814695at2"/>